<dbReference type="EMBL" id="QTUA01000001">
    <property type="protein sequence ID" value="REF29969.1"/>
    <property type="molecule type" value="Genomic_DNA"/>
</dbReference>
<protein>
    <submittedName>
        <fullName evidence="1">Polysaccharide lyase family 4-like protein</fullName>
    </submittedName>
</protein>
<keyword evidence="1" id="KW-0456">Lyase</keyword>
<dbReference type="InterPro" id="IPR008979">
    <property type="entry name" value="Galactose-bd-like_sf"/>
</dbReference>
<dbReference type="GO" id="GO:0016829">
    <property type="term" value="F:lyase activity"/>
    <property type="evidence" value="ECO:0007669"/>
    <property type="project" value="UniProtKB-KW"/>
</dbReference>
<dbReference type="SUPFAM" id="SSF49785">
    <property type="entry name" value="Galactose-binding domain-like"/>
    <property type="match status" value="1"/>
</dbReference>
<name>A0A3D9UKX4_9MICO</name>
<comment type="caution">
    <text evidence="1">The sequence shown here is derived from an EMBL/GenBank/DDBJ whole genome shotgun (WGS) entry which is preliminary data.</text>
</comment>
<accession>A0A3D9UKX4</accession>
<keyword evidence="2" id="KW-1185">Reference proteome</keyword>
<reference evidence="1 2" key="1">
    <citation type="submission" date="2018-08" db="EMBL/GenBank/DDBJ databases">
        <title>Sequencing the genomes of 1000 actinobacteria strains.</title>
        <authorList>
            <person name="Klenk H.-P."/>
        </authorList>
    </citation>
    <scope>NUCLEOTIDE SEQUENCE [LARGE SCALE GENOMIC DNA]</scope>
    <source>
        <strain evidence="1 2">DSM 22967</strain>
    </source>
</reference>
<dbReference type="RefSeq" id="WP_170143993.1">
    <property type="nucleotide sequence ID" value="NZ_QTUA01000001.1"/>
</dbReference>
<evidence type="ECO:0000313" key="1">
    <source>
        <dbReference type="EMBL" id="REF29969.1"/>
    </source>
</evidence>
<sequence>MANTAETGMPWRVTDRALVLTPEVGSVRLAWRAFGPMVAYEVHGVPGRREGWRPNGSTRISVATTTGFVHRGLGAYDATWSYRVLAVTSDGEHLMTPVAVTTTTTSVTVTGRPIAVVGAFDGSGLDLAISSSGFVHYRTTFPSDVDFRYGFDSPERRWSYVQPGPEDAWAGRRSHRFRLRFDLDELPDGDVDLALWLVDRHPTRAGSASIAVNCLPLETLLFDETIGETHQSLVVPGSGAGPAYFEMPVPRDLLRLGENTVDIAKDHGSWIAYDAIGVFGRG</sequence>
<gene>
    <name evidence="1" type="ORF">DFJ65_0958</name>
</gene>
<dbReference type="AlphaFoldDB" id="A0A3D9UKX4"/>
<dbReference type="Proteomes" id="UP000256253">
    <property type="component" value="Unassembled WGS sequence"/>
</dbReference>
<proteinExistence type="predicted"/>
<evidence type="ECO:0000313" key="2">
    <source>
        <dbReference type="Proteomes" id="UP000256253"/>
    </source>
</evidence>
<organism evidence="1 2">
    <name type="scientific">Calidifontibacter indicus</name>
    <dbReference type="NCBI Taxonomy" id="419650"/>
    <lineage>
        <taxon>Bacteria</taxon>
        <taxon>Bacillati</taxon>
        <taxon>Actinomycetota</taxon>
        <taxon>Actinomycetes</taxon>
        <taxon>Micrococcales</taxon>
        <taxon>Dermacoccaceae</taxon>
        <taxon>Calidifontibacter</taxon>
    </lineage>
</organism>